<evidence type="ECO:0000313" key="1">
    <source>
        <dbReference type="EMBL" id="TSJ43390.1"/>
    </source>
</evidence>
<reference evidence="1 2" key="1">
    <citation type="submission" date="2019-07" db="EMBL/GenBank/DDBJ databases">
        <authorList>
            <person name="Huq M.A."/>
        </authorList>
    </citation>
    <scope>NUCLEOTIDE SEQUENCE [LARGE SCALE GENOMIC DNA]</scope>
    <source>
        <strain evidence="1 2">MAH-19</strain>
    </source>
</reference>
<proteinExistence type="predicted"/>
<organism evidence="1 2">
    <name type="scientific">Mucilaginibacter corticis</name>
    <dbReference type="NCBI Taxonomy" id="2597670"/>
    <lineage>
        <taxon>Bacteria</taxon>
        <taxon>Pseudomonadati</taxon>
        <taxon>Bacteroidota</taxon>
        <taxon>Sphingobacteriia</taxon>
        <taxon>Sphingobacteriales</taxon>
        <taxon>Sphingobacteriaceae</taxon>
        <taxon>Mucilaginibacter</taxon>
    </lineage>
</organism>
<protein>
    <submittedName>
        <fullName evidence="1">DUF4249 family protein</fullName>
    </submittedName>
</protein>
<dbReference type="Proteomes" id="UP000318733">
    <property type="component" value="Unassembled WGS sequence"/>
</dbReference>
<name>A0A556MTW5_9SPHI</name>
<dbReference type="PROSITE" id="PS51257">
    <property type="entry name" value="PROKAR_LIPOPROTEIN"/>
    <property type="match status" value="1"/>
</dbReference>
<dbReference type="AlphaFoldDB" id="A0A556MTW5"/>
<dbReference type="EMBL" id="VLPK01000001">
    <property type="protein sequence ID" value="TSJ43390.1"/>
    <property type="molecule type" value="Genomic_DNA"/>
</dbReference>
<comment type="caution">
    <text evidence="1">The sequence shown here is derived from an EMBL/GenBank/DDBJ whole genome shotgun (WGS) entry which is preliminary data.</text>
</comment>
<dbReference type="OrthoDB" id="1117838at2"/>
<dbReference type="RefSeq" id="WP_144246955.1">
    <property type="nucleotide sequence ID" value="NZ_VLPK01000001.1"/>
</dbReference>
<evidence type="ECO:0000313" key="2">
    <source>
        <dbReference type="Proteomes" id="UP000318733"/>
    </source>
</evidence>
<gene>
    <name evidence="1" type="ORF">FO440_04135</name>
</gene>
<keyword evidence="2" id="KW-1185">Reference proteome</keyword>
<accession>A0A556MTW5</accession>
<sequence length="266" mass="28644">MEIRKYLPAIILPVFIAIAMLTACTKENTDNKTTSLPVIQSYLVPGQPISVKLSTQKALTDTATYGSPITGISLYLSDGSQKVQLTESTPGTYTYADQSFLVTGKTYSLQFTYQGNAVSASTVMPAKPVNFSSQYTGVTVTTGGGPGAASTVLNTFAWSNPDSLNHVLVFKAINATYAINSFGGTRPANSQTNTNRGSTYNVTENSFSYRGTYQIILFSVNQEYINLLNNNARTSSQNLTQIPTNIVNGFGIFTAMQADTLAFTVY</sequence>